<dbReference type="EMBL" id="BTGU01000106">
    <property type="protein sequence ID" value="GMN61066.1"/>
    <property type="molecule type" value="Genomic_DNA"/>
</dbReference>
<keyword evidence="2" id="KW-0677">Repeat</keyword>
<comment type="similarity">
    <text evidence="3">Belongs to the PPR family. PCMP-E subfamily.</text>
</comment>
<accession>A0AA88DTM7</accession>
<dbReference type="Pfam" id="PF14432">
    <property type="entry name" value="DYW_deaminase"/>
    <property type="match status" value="1"/>
</dbReference>
<sequence>MEATSSSCPVMLVTQAITNLEKCKSMTELRQIHALMIKTNLVANTFAASKLVSFCCLSGGLDHAVSVFHRIQNPNPFIYFTLIKCFTDSSNPLESISLYAHMLTCLEDWKGVEFSLPSVLKACGKIKAFDEGQQVHGQILKTHFLFDPFVANSVIRMYLEFGRVEFARQVFDEMPERDVISWNSMITGYLREGDVELARGLFDEMPGRDLVSYNAMIDGYGKCGKCELAEEIFGMTSQKDVKTWTSMISAYLHNHYPKKALDMFREMLCLGIQPDAPALVSVLSAIADLGFIEEGKWIHAYISTKKIKMSNGFIGSALIDMYAKCGHLENAFHVFRSISHKRNIGDWNSMISGLAIHGLGTVALEVFHDMERMDIEPDEITFLGLLGACSHGGLVDEGQHCFKLMQEKYKIVPKVQHYGCIIDLLGRAGHLEDALGVLQNMPFEADVLAWKAILSASIKHENAAAGENAALRAIELAPEDSSCYVLLSNIYAKAGRWDDVAKIRSMMKQRTVGKIPGCSSILVKGKVHIFLVGKAMDENCTDEVLSKIKDVVSRLKFEGYEPDLTQVLLDVEEEGKESLLSLHSEKMALAFGLINTSHGAPIHIVKNLRICRDCHSFIKLVSRVYNRRIVVRDQNRFHHFENGFCSCKEYW</sequence>
<feature type="domain" description="DYW" evidence="5">
    <location>
        <begin position="559"/>
        <end position="651"/>
    </location>
</feature>
<organism evidence="6 7">
    <name type="scientific">Ficus carica</name>
    <name type="common">Common fig</name>
    <dbReference type="NCBI Taxonomy" id="3494"/>
    <lineage>
        <taxon>Eukaryota</taxon>
        <taxon>Viridiplantae</taxon>
        <taxon>Streptophyta</taxon>
        <taxon>Embryophyta</taxon>
        <taxon>Tracheophyta</taxon>
        <taxon>Spermatophyta</taxon>
        <taxon>Magnoliopsida</taxon>
        <taxon>eudicotyledons</taxon>
        <taxon>Gunneridae</taxon>
        <taxon>Pentapetalae</taxon>
        <taxon>rosids</taxon>
        <taxon>fabids</taxon>
        <taxon>Rosales</taxon>
        <taxon>Moraceae</taxon>
        <taxon>Ficeae</taxon>
        <taxon>Ficus</taxon>
    </lineage>
</organism>
<dbReference type="GO" id="GO:0005737">
    <property type="term" value="C:cytoplasm"/>
    <property type="evidence" value="ECO:0007669"/>
    <property type="project" value="UniProtKB-ARBA"/>
</dbReference>
<dbReference type="PANTHER" id="PTHR47926:SF436">
    <property type="entry name" value="PENTATRICOPEPTIDE REPEAT-CONTAINING PROTEIN ELI1, CHLOROPLASTIC-LIKE ISOFORM X2"/>
    <property type="match status" value="1"/>
</dbReference>
<dbReference type="InterPro" id="IPR046848">
    <property type="entry name" value="E_motif"/>
</dbReference>
<evidence type="ECO:0000259" key="5">
    <source>
        <dbReference type="Pfam" id="PF14432"/>
    </source>
</evidence>
<dbReference type="InterPro" id="IPR046960">
    <property type="entry name" value="PPR_At4g14850-like_plant"/>
</dbReference>
<dbReference type="Gene3D" id="1.25.40.10">
    <property type="entry name" value="Tetratricopeptide repeat domain"/>
    <property type="match status" value="4"/>
</dbReference>
<evidence type="ECO:0000313" key="7">
    <source>
        <dbReference type="Proteomes" id="UP001187192"/>
    </source>
</evidence>
<dbReference type="GO" id="GO:0008270">
    <property type="term" value="F:zinc ion binding"/>
    <property type="evidence" value="ECO:0007669"/>
    <property type="project" value="InterPro"/>
</dbReference>
<dbReference type="NCBIfam" id="TIGR00756">
    <property type="entry name" value="PPR"/>
    <property type="match status" value="5"/>
</dbReference>
<feature type="repeat" description="PPR" evidence="4">
    <location>
        <begin position="240"/>
        <end position="274"/>
    </location>
</feature>
<dbReference type="InterPro" id="IPR032867">
    <property type="entry name" value="DYW_dom"/>
</dbReference>
<dbReference type="Pfam" id="PF13041">
    <property type="entry name" value="PPR_2"/>
    <property type="match status" value="2"/>
</dbReference>
<keyword evidence="7" id="KW-1185">Reference proteome</keyword>
<dbReference type="GO" id="GO:0016556">
    <property type="term" value="P:mRNA modification"/>
    <property type="evidence" value="ECO:0007669"/>
    <property type="project" value="UniProtKB-ARBA"/>
</dbReference>
<comment type="caution">
    <text evidence="6">The sequence shown here is derived from an EMBL/GenBank/DDBJ whole genome shotgun (WGS) entry which is preliminary data.</text>
</comment>
<evidence type="ECO:0000313" key="6">
    <source>
        <dbReference type="EMBL" id="GMN61066.1"/>
    </source>
</evidence>
<comment type="similarity">
    <text evidence="1">Belongs to the PPR family. PCMP-H subfamily.</text>
</comment>
<dbReference type="FunFam" id="1.25.40.10:FF:000277">
    <property type="entry name" value="Pentatricopeptide repeat-containing protein, mitochondrial"/>
    <property type="match status" value="1"/>
</dbReference>
<dbReference type="AlphaFoldDB" id="A0AA88DTM7"/>
<protein>
    <recommendedName>
        <fullName evidence="5">DYW domain-containing protein</fullName>
    </recommendedName>
</protein>
<dbReference type="PROSITE" id="PS51375">
    <property type="entry name" value="PPR"/>
    <property type="match status" value="4"/>
</dbReference>
<dbReference type="PANTHER" id="PTHR47926">
    <property type="entry name" value="PENTATRICOPEPTIDE REPEAT-CONTAINING PROTEIN"/>
    <property type="match status" value="1"/>
</dbReference>
<name>A0AA88DTM7_FICCA</name>
<gene>
    <name evidence="6" type="ORF">TIFTF001_030158</name>
</gene>
<dbReference type="InterPro" id="IPR002885">
    <property type="entry name" value="PPR_rpt"/>
</dbReference>
<dbReference type="GO" id="GO:0003723">
    <property type="term" value="F:RNA binding"/>
    <property type="evidence" value="ECO:0007669"/>
    <property type="project" value="InterPro"/>
</dbReference>
<feature type="repeat" description="PPR" evidence="4">
    <location>
        <begin position="147"/>
        <end position="177"/>
    </location>
</feature>
<reference evidence="6" key="1">
    <citation type="submission" date="2023-07" db="EMBL/GenBank/DDBJ databases">
        <title>draft genome sequence of fig (Ficus carica).</title>
        <authorList>
            <person name="Takahashi T."/>
            <person name="Nishimura K."/>
        </authorList>
    </citation>
    <scope>NUCLEOTIDE SEQUENCE</scope>
</reference>
<dbReference type="FunFam" id="1.25.40.10:FF:000470">
    <property type="entry name" value="Pentatricopeptide repeat-containing protein At5g66520"/>
    <property type="match status" value="1"/>
</dbReference>
<feature type="repeat" description="PPR" evidence="4">
    <location>
        <begin position="343"/>
        <end position="377"/>
    </location>
</feature>
<evidence type="ECO:0000256" key="4">
    <source>
        <dbReference type="PROSITE-ProRule" id="PRU00708"/>
    </source>
</evidence>
<proteinExistence type="inferred from homology"/>
<evidence type="ECO:0000256" key="3">
    <source>
        <dbReference type="ARBA" id="ARBA00061659"/>
    </source>
</evidence>
<feature type="repeat" description="PPR" evidence="4">
    <location>
        <begin position="178"/>
        <end position="212"/>
    </location>
</feature>
<evidence type="ECO:0000256" key="2">
    <source>
        <dbReference type="ARBA" id="ARBA00022737"/>
    </source>
</evidence>
<dbReference type="Pfam" id="PF01535">
    <property type="entry name" value="PPR"/>
    <property type="match status" value="5"/>
</dbReference>
<dbReference type="Proteomes" id="UP001187192">
    <property type="component" value="Unassembled WGS sequence"/>
</dbReference>
<dbReference type="InterPro" id="IPR011990">
    <property type="entry name" value="TPR-like_helical_dom_sf"/>
</dbReference>
<dbReference type="Pfam" id="PF20431">
    <property type="entry name" value="E_motif"/>
    <property type="match status" value="1"/>
</dbReference>
<evidence type="ECO:0000256" key="1">
    <source>
        <dbReference type="ARBA" id="ARBA00006643"/>
    </source>
</evidence>